<gene>
    <name evidence="1" type="ORF">AYBTSS11_LOCUS10612</name>
</gene>
<accession>A0AA86VGJ5</accession>
<name>A0AA86VGJ5_9FABA</name>
<dbReference type="EMBL" id="OY731400">
    <property type="protein sequence ID" value="CAJ1941997.1"/>
    <property type="molecule type" value="Genomic_DNA"/>
</dbReference>
<dbReference type="Gramene" id="rna-AYBTSS11_LOCUS10612">
    <property type="protein sequence ID" value="CAJ1941997.1"/>
    <property type="gene ID" value="gene-AYBTSS11_LOCUS10612"/>
</dbReference>
<dbReference type="Proteomes" id="UP001189624">
    <property type="component" value="Chromosome 3"/>
</dbReference>
<sequence length="127" mass="14963">MCVWFEKFCNVLSRSSIHKDTSSDHWIRILSGSILSVLPNIFFYKCSVQREFYKFIHSVHNFTPISSVSNRIWWFTCEPQTITVRYIIKYSTVLLLHRAEPEVGAGVRLLELPLHWIKIRSHGPWNA</sequence>
<proteinExistence type="predicted"/>
<evidence type="ECO:0000313" key="2">
    <source>
        <dbReference type="Proteomes" id="UP001189624"/>
    </source>
</evidence>
<evidence type="ECO:0000313" key="1">
    <source>
        <dbReference type="EMBL" id="CAJ1941997.1"/>
    </source>
</evidence>
<protein>
    <submittedName>
        <fullName evidence="1">Uncharacterized protein</fullName>
    </submittedName>
</protein>
<organism evidence="1 2">
    <name type="scientific">Sphenostylis stenocarpa</name>
    <dbReference type="NCBI Taxonomy" id="92480"/>
    <lineage>
        <taxon>Eukaryota</taxon>
        <taxon>Viridiplantae</taxon>
        <taxon>Streptophyta</taxon>
        <taxon>Embryophyta</taxon>
        <taxon>Tracheophyta</taxon>
        <taxon>Spermatophyta</taxon>
        <taxon>Magnoliopsida</taxon>
        <taxon>eudicotyledons</taxon>
        <taxon>Gunneridae</taxon>
        <taxon>Pentapetalae</taxon>
        <taxon>rosids</taxon>
        <taxon>fabids</taxon>
        <taxon>Fabales</taxon>
        <taxon>Fabaceae</taxon>
        <taxon>Papilionoideae</taxon>
        <taxon>50 kb inversion clade</taxon>
        <taxon>NPAAA clade</taxon>
        <taxon>indigoferoid/millettioid clade</taxon>
        <taxon>Phaseoleae</taxon>
        <taxon>Sphenostylis</taxon>
    </lineage>
</organism>
<dbReference type="AlphaFoldDB" id="A0AA86VGJ5"/>
<reference evidence="1" key="1">
    <citation type="submission" date="2023-10" db="EMBL/GenBank/DDBJ databases">
        <authorList>
            <person name="Domelevo Entfellner J.-B."/>
        </authorList>
    </citation>
    <scope>NUCLEOTIDE SEQUENCE</scope>
</reference>
<keyword evidence="2" id="KW-1185">Reference proteome</keyword>